<evidence type="ECO:0000256" key="5">
    <source>
        <dbReference type="ARBA" id="ARBA00023242"/>
    </source>
</evidence>
<evidence type="ECO:0000256" key="2">
    <source>
        <dbReference type="ARBA" id="ARBA00004286"/>
    </source>
</evidence>
<dbReference type="GO" id="GO:0045910">
    <property type="term" value="P:negative regulation of DNA recombination"/>
    <property type="evidence" value="ECO:0007669"/>
    <property type="project" value="TreeGrafter"/>
</dbReference>
<dbReference type="GO" id="GO:0005634">
    <property type="term" value="C:nucleus"/>
    <property type="evidence" value="ECO:0007669"/>
    <property type="project" value="UniProtKB-SubCell"/>
</dbReference>
<dbReference type="PANTHER" id="PTHR11467:SF36">
    <property type="entry name" value="HISTONE 24-RELATED"/>
    <property type="match status" value="1"/>
</dbReference>
<feature type="region of interest" description="Disordered" evidence="6">
    <location>
        <begin position="1"/>
        <end position="41"/>
    </location>
</feature>
<dbReference type="GO" id="GO:0003690">
    <property type="term" value="F:double-stranded DNA binding"/>
    <property type="evidence" value="ECO:0007669"/>
    <property type="project" value="TreeGrafter"/>
</dbReference>
<evidence type="ECO:0000313" key="9">
    <source>
        <dbReference type="WBParaSite" id="PDA_v2.g4665.t1"/>
    </source>
</evidence>
<dbReference type="GO" id="GO:0006334">
    <property type="term" value="P:nucleosome assembly"/>
    <property type="evidence" value="ECO:0007669"/>
    <property type="project" value="InterPro"/>
</dbReference>
<dbReference type="InterPro" id="IPR036390">
    <property type="entry name" value="WH_DNA-bd_sf"/>
</dbReference>
<name>A0A914QZZ4_9BILA</name>
<dbReference type="SMART" id="SM00526">
    <property type="entry name" value="H15"/>
    <property type="match status" value="1"/>
</dbReference>
<accession>A0A914QZZ4</accession>
<dbReference type="GO" id="GO:0030261">
    <property type="term" value="P:chromosome condensation"/>
    <property type="evidence" value="ECO:0007669"/>
    <property type="project" value="TreeGrafter"/>
</dbReference>
<comment type="subcellular location">
    <subcellularLocation>
        <location evidence="2">Chromosome</location>
    </subcellularLocation>
    <subcellularLocation>
        <location evidence="1">Nucleus</location>
    </subcellularLocation>
</comment>
<evidence type="ECO:0000256" key="3">
    <source>
        <dbReference type="ARBA" id="ARBA00022454"/>
    </source>
</evidence>
<dbReference type="GO" id="GO:0000786">
    <property type="term" value="C:nucleosome"/>
    <property type="evidence" value="ECO:0007669"/>
    <property type="project" value="InterPro"/>
</dbReference>
<dbReference type="PROSITE" id="PS51504">
    <property type="entry name" value="H15"/>
    <property type="match status" value="1"/>
</dbReference>
<dbReference type="PANTHER" id="PTHR11467">
    <property type="entry name" value="HISTONE H1"/>
    <property type="match status" value="1"/>
</dbReference>
<organism evidence="8 9">
    <name type="scientific">Panagrolaimus davidi</name>
    <dbReference type="NCBI Taxonomy" id="227884"/>
    <lineage>
        <taxon>Eukaryota</taxon>
        <taxon>Metazoa</taxon>
        <taxon>Ecdysozoa</taxon>
        <taxon>Nematoda</taxon>
        <taxon>Chromadorea</taxon>
        <taxon>Rhabditida</taxon>
        <taxon>Tylenchina</taxon>
        <taxon>Panagrolaimomorpha</taxon>
        <taxon>Panagrolaimoidea</taxon>
        <taxon>Panagrolaimidae</taxon>
        <taxon>Panagrolaimus</taxon>
    </lineage>
</organism>
<evidence type="ECO:0000259" key="7">
    <source>
        <dbReference type="PROSITE" id="PS51504"/>
    </source>
</evidence>
<dbReference type="Proteomes" id="UP000887578">
    <property type="component" value="Unplaced"/>
</dbReference>
<dbReference type="InterPro" id="IPR036388">
    <property type="entry name" value="WH-like_DNA-bd_sf"/>
</dbReference>
<reference evidence="9" key="1">
    <citation type="submission" date="2022-11" db="UniProtKB">
        <authorList>
            <consortium name="WormBaseParasite"/>
        </authorList>
    </citation>
    <scope>IDENTIFICATION</scope>
</reference>
<evidence type="ECO:0000313" key="8">
    <source>
        <dbReference type="Proteomes" id="UP000887578"/>
    </source>
</evidence>
<keyword evidence="3" id="KW-0158">Chromosome</keyword>
<keyword evidence="8" id="KW-1185">Reference proteome</keyword>
<evidence type="ECO:0000256" key="1">
    <source>
        <dbReference type="ARBA" id="ARBA00004123"/>
    </source>
</evidence>
<feature type="compositionally biased region" description="Basic residues" evidence="6">
    <location>
        <begin position="18"/>
        <end position="29"/>
    </location>
</feature>
<dbReference type="Pfam" id="PF00538">
    <property type="entry name" value="Linker_histone"/>
    <property type="match status" value="1"/>
</dbReference>
<evidence type="ECO:0000256" key="6">
    <source>
        <dbReference type="SAM" id="MobiDB-lite"/>
    </source>
</evidence>
<dbReference type="Gene3D" id="1.10.10.10">
    <property type="entry name" value="Winged helix-like DNA-binding domain superfamily/Winged helix DNA-binding domain"/>
    <property type="match status" value="1"/>
</dbReference>
<keyword evidence="4" id="KW-0238">DNA-binding</keyword>
<proteinExistence type="predicted"/>
<dbReference type="AlphaFoldDB" id="A0A914QZZ4"/>
<feature type="domain" description="H15" evidence="7">
    <location>
        <begin position="36"/>
        <end position="93"/>
    </location>
</feature>
<protein>
    <submittedName>
        <fullName evidence="9">H15 domain-containing protein</fullName>
    </submittedName>
</protein>
<sequence>MTAIETAPAAAASPKPKASPKKASAKPKAAKGDHPSHPPYADMIKKAITELKEKKGSSRGAILKYISKTYGLNERFLVQVNKCTSSSSFETWC</sequence>
<evidence type="ECO:0000256" key="4">
    <source>
        <dbReference type="ARBA" id="ARBA00023125"/>
    </source>
</evidence>
<keyword evidence="5" id="KW-0539">Nucleus</keyword>
<dbReference type="SUPFAM" id="SSF46785">
    <property type="entry name" value="Winged helix' DNA-binding domain"/>
    <property type="match status" value="1"/>
</dbReference>
<dbReference type="InterPro" id="IPR005818">
    <property type="entry name" value="Histone_H1/H5_H15"/>
</dbReference>
<dbReference type="CDD" id="cd00073">
    <property type="entry name" value="H15"/>
    <property type="match status" value="1"/>
</dbReference>
<dbReference type="GO" id="GO:0031492">
    <property type="term" value="F:nucleosomal DNA binding"/>
    <property type="evidence" value="ECO:0007669"/>
    <property type="project" value="TreeGrafter"/>
</dbReference>
<dbReference type="WBParaSite" id="PDA_v2.g4665.t1">
    <property type="protein sequence ID" value="PDA_v2.g4665.t1"/>
    <property type="gene ID" value="PDA_v2.g4665"/>
</dbReference>
<feature type="compositionally biased region" description="Low complexity" evidence="6">
    <location>
        <begin position="7"/>
        <end position="16"/>
    </location>
</feature>